<dbReference type="PANTHER" id="PTHR47843:SF2">
    <property type="entry name" value="BTB DOMAIN-CONTAINING PROTEIN"/>
    <property type="match status" value="1"/>
</dbReference>
<gene>
    <name evidence="2" type="ORF">EG327_010416</name>
</gene>
<dbReference type="SMART" id="SM00225">
    <property type="entry name" value="BTB"/>
    <property type="match status" value="1"/>
</dbReference>
<protein>
    <recommendedName>
        <fullName evidence="1">BTB domain-containing protein</fullName>
    </recommendedName>
</protein>
<dbReference type="EMBL" id="WNWR01000740">
    <property type="protein sequence ID" value="KAE9970031.1"/>
    <property type="molecule type" value="Genomic_DNA"/>
</dbReference>
<reference evidence="2 3" key="1">
    <citation type="submission" date="2019-07" db="EMBL/GenBank/DDBJ databases">
        <title>Venturia inaequalis Genome Resource.</title>
        <authorList>
            <person name="Lichtner F.J."/>
        </authorList>
    </citation>
    <scope>NUCLEOTIDE SEQUENCE [LARGE SCALE GENOMIC DNA]</scope>
    <source>
        <strain evidence="2 3">DMI_063113</strain>
    </source>
</reference>
<accession>A0A8H3YUW9</accession>
<name>A0A8H3YUW9_VENIN</name>
<dbReference type="Pfam" id="PF00651">
    <property type="entry name" value="BTB"/>
    <property type="match status" value="1"/>
</dbReference>
<dbReference type="PROSITE" id="PS50097">
    <property type="entry name" value="BTB"/>
    <property type="match status" value="1"/>
</dbReference>
<evidence type="ECO:0000313" key="3">
    <source>
        <dbReference type="Proteomes" id="UP000490939"/>
    </source>
</evidence>
<dbReference type="InterPro" id="IPR011333">
    <property type="entry name" value="SKP1/BTB/POZ_sf"/>
</dbReference>
<feature type="domain" description="BTB" evidence="1">
    <location>
        <begin position="17"/>
        <end position="86"/>
    </location>
</feature>
<dbReference type="SUPFAM" id="SSF54695">
    <property type="entry name" value="POZ domain"/>
    <property type="match status" value="1"/>
</dbReference>
<dbReference type="Proteomes" id="UP000490939">
    <property type="component" value="Unassembled WGS sequence"/>
</dbReference>
<comment type="caution">
    <text evidence="2">The sequence shown here is derived from an EMBL/GenBank/DDBJ whole genome shotgun (WGS) entry which is preliminary data.</text>
</comment>
<evidence type="ECO:0000313" key="2">
    <source>
        <dbReference type="EMBL" id="KAE9970031.1"/>
    </source>
</evidence>
<dbReference type="AlphaFoldDB" id="A0A8H3YUW9"/>
<evidence type="ECO:0000259" key="1">
    <source>
        <dbReference type="PROSITE" id="PS50097"/>
    </source>
</evidence>
<dbReference type="Gene3D" id="3.30.710.10">
    <property type="entry name" value="Potassium Channel Kv1.1, Chain A"/>
    <property type="match status" value="1"/>
</dbReference>
<dbReference type="OrthoDB" id="194443at2759"/>
<keyword evidence="3" id="KW-1185">Reference proteome</keyword>
<dbReference type="InterPro" id="IPR000210">
    <property type="entry name" value="BTB/POZ_dom"/>
</dbReference>
<sequence length="231" mass="26942">MEAELHVPSTEDLQNSAHVIVEIGPEKKPFNVVKWILCHHSDYFRKAFGFDGLEAKSNTITLEDVDETTFQHFLRYIYLQKLPFDVADWRKIDVGKLEEAARLFIFAEIYDLIELRRHCVQVFILAEQNGVWISSKGDLSILSLVFNNVPETSSLYRLLADIEVYKLTLETEEKTRMWIEAVPTSLVVRKLSLESDGDRDRRKGQVLYPCVYHEHDSYAHRENCPAEDKFF</sequence>
<dbReference type="CDD" id="cd18186">
    <property type="entry name" value="BTB_POZ_ZBTB_KLHL-like"/>
    <property type="match status" value="1"/>
</dbReference>
<dbReference type="PANTHER" id="PTHR47843">
    <property type="entry name" value="BTB DOMAIN-CONTAINING PROTEIN-RELATED"/>
    <property type="match status" value="1"/>
</dbReference>
<organism evidence="2 3">
    <name type="scientific">Venturia inaequalis</name>
    <name type="common">Apple scab fungus</name>
    <dbReference type="NCBI Taxonomy" id="5025"/>
    <lineage>
        <taxon>Eukaryota</taxon>
        <taxon>Fungi</taxon>
        <taxon>Dikarya</taxon>
        <taxon>Ascomycota</taxon>
        <taxon>Pezizomycotina</taxon>
        <taxon>Dothideomycetes</taxon>
        <taxon>Pleosporomycetidae</taxon>
        <taxon>Venturiales</taxon>
        <taxon>Venturiaceae</taxon>
        <taxon>Venturia</taxon>
    </lineage>
</organism>
<proteinExistence type="predicted"/>